<dbReference type="GO" id="GO:0052689">
    <property type="term" value="F:carboxylic ester hydrolase activity"/>
    <property type="evidence" value="ECO:0007669"/>
    <property type="project" value="UniProtKB-KW"/>
</dbReference>
<evidence type="ECO:0000256" key="1">
    <source>
        <dbReference type="ARBA" id="ARBA00022487"/>
    </source>
</evidence>
<accession>A0A8S3X624</accession>
<feature type="signal peptide" evidence="4">
    <location>
        <begin position="1"/>
        <end position="22"/>
    </location>
</feature>
<protein>
    <recommendedName>
        <fullName evidence="4">Carboxylic ester hydrolase</fullName>
        <ecNumber evidence="4">3.1.1.-</ecNumber>
    </recommendedName>
</protein>
<dbReference type="EMBL" id="CAJQZP010000975">
    <property type="protein sequence ID" value="CAG5004672.1"/>
    <property type="molecule type" value="Genomic_DNA"/>
</dbReference>
<evidence type="ECO:0000256" key="5">
    <source>
        <dbReference type="SAM" id="MobiDB-lite"/>
    </source>
</evidence>
<evidence type="ECO:0000256" key="2">
    <source>
        <dbReference type="ARBA" id="ARBA00023157"/>
    </source>
</evidence>
<feature type="region of interest" description="Disordered" evidence="5">
    <location>
        <begin position="126"/>
        <end position="148"/>
    </location>
</feature>
<evidence type="ECO:0000259" key="6">
    <source>
        <dbReference type="Pfam" id="PF00135"/>
    </source>
</evidence>
<dbReference type="Pfam" id="PF00135">
    <property type="entry name" value="COesterase"/>
    <property type="match status" value="1"/>
</dbReference>
<organism evidence="7 8">
    <name type="scientific">Parnassius apollo</name>
    <name type="common">Apollo butterfly</name>
    <name type="synonym">Papilio apollo</name>
    <dbReference type="NCBI Taxonomy" id="110799"/>
    <lineage>
        <taxon>Eukaryota</taxon>
        <taxon>Metazoa</taxon>
        <taxon>Ecdysozoa</taxon>
        <taxon>Arthropoda</taxon>
        <taxon>Hexapoda</taxon>
        <taxon>Insecta</taxon>
        <taxon>Pterygota</taxon>
        <taxon>Neoptera</taxon>
        <taxon>Endopterygota</taxon>
        <taxon>Lepidoptera</taxon>
        <taxon>Glossata</taxon>
        <taxon>Ditrysia</taxon>
        <taxon>Papilionoidea</taxon>
        <taxon>Papilionidae</taxon>
        <taxon>Parnassiinae</taxon>
        <taxon>Parnassini</taxon>
        <taxon>Parnassius</taxon>
        <taxon>Parnassius</taxon>
    </lineage>
</organism>
<dbReference type="InterPro" id="IPR019826">
    <property type="entry name" value="Carboxylesterase_B_AS"/>
</dbReference>
<dbReference type="PANTHER" id="PTHR11559">
    <property type="entry name" value="CARBOXYLESTERASE"/>
    <property type="match status" value="1"/>
</dbReference>
<feature type="domain" description="Carboxylesterase type B" evidence="6">
    <location>
        <begin position="32"/>
        <end position="559"/>
    </location>
</feature>
<name>A0A8S3X624_PARAO</name>
<keyword evidence="2" id="KW-1015">Disulfide bond</keyword>
<keyword evidence="8" id="KW-1185">Reference proteome</keyword>
<gene>
    <name evidence="7" type="ORF">PAPOLLO_LOCUS14431</name>
</gene>
<evidence type="ECO:0000313" key="7">
    <source>
        <dbReference type="EMBL" id="CAG5004672.1"/>
    </source>
</evidence>
<dbReference type="Proteomes" id="UP000691718">
    <property type="component" value="Unassembled WGS sequence"/>
</dbReference>
<reference evidence="7" key="1">
    <citation type="submission" date="2021-04" db="EMBL/GenBank/DDBJ databases">
        <authorList>
            <person name="Tunstrom K."/>
        </authorList>
    </citation>
    <scope>NUCLEOTIDE SEQUENCE</scope>
</reference>
<keyword evidence="4" id="KW-0732">Signal</keyword>
<sequence>MKAYDVYRLAALFLLHVSIVQAEPVTCDVRTRIESGWICGLRRWAENNTVYASFRGVPYAKQPLGELRFKELQPAEPWDYLDASEEGPICPQQDVFYGKLMTSQKMDEACIFANIHVPIEALPATSQRRSSRDLQPPYETGLSDEEEERHPGLPILVFVHGGGFAFGSGDSDLHGPEYLVSKGLVVITFNYRLNALGFLSLNTSSIPGNNGLRDIVTLLRWVQTNARAFGGDPEQVTLAGQSAGASSAHLVSLSPAAEGLFKRLILMSGTAIPTFYTTSPAYAKFIANMFLSQLSINTTDPEEAHRQLIQLPIEKIMNANSLLIDQMGLITFLPVVENHFPGVTTIIDEDPEVLMAQARGKDTPMLIGFTSAECESFRPRFEQIDILTRINENPLLMISPNVIFNTPTSDLLNIAKRVEQRYFNGLPSMDKYIKCCSDTYYIYPALKLAQRRKAMRGAPVFLYQFSYEGEFNIIKEANGIKYNGVGHVEDLTYVFRVNSMLGSHISFPPSNDDDLMKDWMTTIVKNFVYCSHPTCIGNEVTAWRPVDEFLRYQDIETPAYFRSTDPTHSQREMMQFFDSIYNKTG</sequence>
<dbReference type="EC" id="3.1.1.-" evidence="4"/>
<keyword evidence="3" id="KW-0325">Glycoprotein</keyword>
<comment type="caution">
    <text evidence="7">The sequence shown here is derived from an EMBL/GenBank/DDBJ whole genome shotgun (WGS) entry which is preliminary data.</text>
</comment>
<dbReference type="PROSITE" id="PS00122">
    <property type="entry name" value="CARBOXYLESTERASE_B_1"/>
    <property type="match status" value="1"/>
</dbReference>
<proteinExistence type="inferred from homology"/>
<evidence type="ECO:0000256" key="3">
    <source>
        <dbReference type="ARBA" id="ARBA00023180"/>
    </source>
</evidence>
<evidence type="ECO:0000256" key="4">
    <source>
        <dbReference type="RuleBase" id="RU361235"/>
    </source>
</evidence>
<keyword evidence="4" id="KW-0378">Hydrolase</keyword>
<comment type="similarity">
    <text evidence="4">Belongs to the type-B carboxylesterase/lipase family.</text>
</comment>
<dbReference type="InterPro" id="IPR050309">
    <property type="entry name" value="Type-B_Carboxylest/Lipase"/>
</dbReference>
<dbReference type="AlphaFoldDB" id="A0A8S3X624"/>
<dbReference type="InterPro" id="IPR002018">
    <property type="entry name" value="CarbesteraseB"/>
</dbReference>
<keyword evidence="1" id="KW-0719">Serine esterase</keyword>
<evidence type="ECO:0000313" key="8">
    <source>
        <dbReference type="Proteomes" id="UP000691718"/>
    </source>
</evidence>
<feature type="chain" id="PRO_5035966739" description="Carboxylic ester hydrolase" evidence="4">
    <location>
        <begin position="23"/>
        <end position="585"/>
    </location>
</feature>
<dbReference type="OrthoDB" id="19653at2759"/>